<evidence type="ECO:0000313" key="1">
    <source>
        <dbReference type="EMBL" id="AHH10758.1"/>
    </source>
</evidence>
<dbReference type="HOGENOM" id="CLU_3248053_0_0_12"/>
<keyword evidence="1" id="KW-0067">ATP-binding</keyword>
<dbReference type="STRING" id="1313292.BCO_0057601"/>
<organism evidence="1 2">
    <name type="scientific">Borrelia coriaceae ATCC 43381</name>
    <dbReference type="NCBI Taxonomy" id="1408429"/>
    <lineage>
        <taxon>Bacteria</taxon>
        <taxon>Pseudomonadati</taxon>
        <taxon>Spirochaetota</taxon>
        <taxon>Spirochaetia</taxon>
        <taxon>Spirochaetales</taxon>
        <taxon>Borreliaceae</taxon>
        <taxon>Borrelia</taxon>
    </lineage>
</organism>
<proteinExistence type="predicted"/>
<keyword evidence="1" id="KW-0547">Nucleotide-binding</keyword>
<protein>
    <submittedName>
        <fullName evidence="1">ABC transporter ATP-binding protein</fullName>
    </submittedName>
</protein>
<keyword evidence="2" id="KW-1185">Reference proteome</keyword>
<dbReference type="EMBL" id="CP005745">
    <property type="protein sequence ID" value="AHH10758.1"/>
    <property type="molecule type" value="Genomic_DNA"/>
</dbReference>
<gene>
    <name evidence="1" type="ORF">BCO_0057601</name>
</gene>
<sequence length="42" mass="5252">MESFEFSELVFLPGDFNLSNVSLRDYYKSLYKFYPNFRRKRF</sequence>
<name>W5SVQ9_9SPIR</name>
<dbReference type="GO" id="GO:0005524">
    <property type="term" value="F:ATP binding"/>
    <property type="evidence" value="ECO:0007669"/>
    <property type="project" value="UniProtKB-KW"/>
</dbReference>
<accession>W5SVQ9</accession>
<reference evidence="1" key="1">
    <citation type="submission" date="2013-04" db="EMBL/GenBank/DDBJ databases">
        <title>Comparative Genomics of Relapsing Fever Spirochetes.</title>
        <authorList>
            <person name="Schwan T.G."/>
            <person name="Raffel S.J."/>
            <person name="Porcella S.F."/>
            <person name="Martens C.A."/>
            <person name="Bruno D.P."/>
            <person name="Ricklefs S.M."/>
            <person name="Barbian K.B."/>
        </authorList>
    </citation>
    <scope>NUCLEOTIDE SEQUENCE [LARGE SCALE GENOMIC DNA]</scope>
    <source>
        <strain evidence="1">Co53</strain>
    </source>
</reference>
<dbReference type="AlphaFoldDB" id="W5SVQ9"/>
<dbReference type="Proteomes" id="UP000019330">
    <property type="component" value="Chromosome"/>
</dbReference>
<evidence type="ECO:0000313" key="2">
    <source>
        <dbReference type="Proteomes" id="UP000019330"/>
    </source>
</evidence>